<feature type="transmembrane region" description="Helical" evidence="1">
    <location>
        <begin position="205"/>
        <end position="230"/>
    </location>
</feature>
<evidence type="ECO:0000313" key="3">
    <source>
        <dbReference type="Proteomes" id="UP000076874"/>
    </source>
</evidence>
<gene>
    <name evidence="2" type="ORF">SPI_00266</name>
</gene>
<keyword evidence="1" id="KW-0472">Membrane</keyword>
<name>A0A167ZZL7_9HYPO</name>
<feature type="transmembrane region" description="Helical" evidence="1">
    <location>
        <begin position="137"/>
        <end position="157"/>
    </location>
</feature>
<protein>
    <recommendedName>
        <fullName evidence="4">Ubiquitin carrier protein</fullName>
    </recommendedName>
</protein>
<feature type="transmembrane region" description="Helical" evidence="1">
    <location>
        <begin position="34"/>
        <end position="57"/>
    </location>
</feature>
<feature type="transmembrane region" description="Helical" evidence="1">
    <location>
        <begin position="336"/>
        <end position="363"/>
    </location>
</feature>
<proteinExistence type="predicted"/>
<organism evidence="2 3">
    <name type="scientific">Niveomyces insectorum RCEF 264</name>
    <dbReference type="NCBI Taxonomy" id="1081102"/>
    <lineage>
        <taxon>Eukaryota</taxon>
        <taxon>Fungi</taxon>
        <taxon>Dikarya</taxon>
        <taxon>Ascomycota</taxon>
        <taxon>Pezizomycotina</taxon>
        <taxon>Sordariomycetes</taxon>
        <taxon>Hypocreomycetidae</taxon>
        <taxon>Hypocreales</taxon>
        <taxon>Cordycipitaceae</taxon>
        <taxon>Niveomyces</taxon>
    </lineage>
</organism>
<sequence length="373" mass="39838">MWSHVASAGVSVLKRAVDDGSDGPQGPNTKLPPLAWALIFLVTLLFLPAFFVTSYTLKQVYPTLAIIENPNPAVYEAVNADDNDAAPAPAYDGADAAHAGSDAAATAATSKPVTASFRRTHRVLRAASGWRGSFRGVGLAIIIAVASGVVSVVFSVLPFVPTFVGSLLTMLALVQLHTAWVHAVIRATPSTLPFRQSLPPFRRTFEATCVPVFLLWLANGVTALAAFGIAKAVGLPQWRDHVSQPGDLAGYSAGELIWKTIVVVLVAIVLVFLIVIPANVVLVRVQASLLPADVDTVVPFDRSFNGTVEPAVVDSRGYVTVRDAFRTFTRASWKRLLVLYVKAYLVTIVVDVVYAAILIPIVVFTSKKTTPVV</sequence>
<dbReference type="Proteomes" id="UP000076874">
    <property type="component" value="Unassembled WGS sequence"/>
</dbReference>
<keyword evidence="1" id="KW-1133">Transmembrane helix</keyword>
<reference evidence="2 3" key="1">
    <citation type="journal article" date="2016" name="Genome Biol. Evol.">
        <title>Divergent and convergent evolution of fungal pathogenicity.</title>
        <authorList>
            <person name="Shang Y."/>
            <person name="Xiao G."/>
            <person name="Zheng P."/>
            <person name="Cen K."/>
            <person name="Zhan S."/>
            <person name="Wang C."/>
        </authorList>
    </citation>
    <scope>NUCLEOTIDE SEQUENCE [LARGE SCALE GENOMIC DNA]</scope>
    <source>
        <strain evidence="2 3">RCEF 264</strain>
    </source>
</reference>
<dbReference type="EMBL" id="AZHD01000001">
    <property type="protein sequence ID" value="OAA68071.1"/>
    <property type="molecule type" value="Genomic_DNA"/>
</dbReference>
<feature type="transmembrane region" description="Helical" evidence="1">
    <location>
        <begin position="163"/>
        <end position="185"/>
    </location>
</feature>
<comment type="caution">
    <text evidence="2">The sequence shown here is derived from an EMBL/GenBank/DDBJ whole genome shotgun (WGS) entry which is preliminary data.</text>
</comment>
<dbReference type="AlphaFoldDB" id="A0A167ZZL7"/>
<dbReference type="OrthoDB" id="2896006at2759"/>
<evidence type="ECO:0000256" key="1">
    <source>
        <dbReference type="SAM" id="Phobius"/>
    </source>
</evidence>
<keyword evidence="1" id="KW-0812">Transmembrane</keyword>
<evidence type="ECO:0000313" key="2">
    <source>
        <dbReference type="EMBL" id="OAA68071.1"/>
    </source>
</evidence>
<evidence type="ECO:0008006" key="4">
    <source>
        <dbReference type="Google" id="ProtNLM"/>
    </source>
</evidence>
<feature type="transmembrane region" description="Helical" evidence="1">
    <location>
        <begin position="256"/>
        <end position="282"/>
    </location>
</feature>
<keyword evidence="3" id="KW-1185">Reference proteome</keyword>
<accession>A0A167ZZL7</accession>
<dbReference type="STRING" id="1081102.A0A167ZZL7"/>